<sequence length="137" mass="15297">MGTHHRDLSPHSGRPRSRDSGQFSDLASQASTFFPLPPWTRHTAPVILPRASASPDSKPLLLLLHPTGNRLDSEVPETDQNDKQTSKSRMRFFHTGDLTLKRQATDRGQSIDKGIFVQFAVVSKPHHESRNIAGHIM</sequence>
<name>E3QWS9_COLGM</name>
<proteinExistence type="predicted"/>
<dbReference type="VEuPathDB" id="FungiDB:GLRG_10461"/>
<dbReference type="RefSeq" id="XP_008099337.1">
    <property type="nucleotide sequence ID" value="XM_008101146.1"/>
</dbReference>
<evidence type="ECO:0000256" key="1">
    <source>
        <dbReference type="SAM" id="MobiDB-lite"/>
    </source>
</evidence>
<dbReference type="Proteomes" id="UP000008782">
    <property type="component" value="Unassembled WGS sequence"/>
</dbReference>
<protein>
    <submittedName>
        <fullName evidence="2">Uncharacterized protein</fullName>
    </submittedName>
</protein>
<reference evidence="3" key="1">
    <citation type="journal article" date="2012" name="Nat. Genet.">
        <title>Lifestyle transitions in plant pathogenic Colletotrichum fungi deciphered by genome and transcriptome analyses.</title>
        <authorList>
            <person name="O'Connell R.J."/>
            <person name="Thon M.R."/>
            <person name="Hacquard S."/>
            <person name="Amyotte S.G."/>
            <person name="Kleemann J."/>
            <person name="Torres M.F."/>
            <person name="Damm U."/>
            <person name="Buiate E.A."/>
            <person name="Epstein L."/>
            <person name="Alkan N."/>
            <person name="Altmueller J."/>
            <person name="Alvarado-Balderrama L."/>
            <person name="Bauser C.A."/>
            <person name="Becker C."/>
            <person name="Birren B.W."/>
            <person name="Chen Z."/>
            <person name="Choi J."/>
            <person name="Crouch J.A."/>
            <person name="Duvick J.P."/>
            <person name="Farman M.A."/>
            <person name="Gan P."/>
            <person name="Heiman D."/>
            <person name="Henrissat B."/>
            <person name="Howard R.J."/>
            <person name="Kabbage M."/>
            <person name="Koch C."/>
            <person name="Kracher B."/>
            <person name="Kubo Y."/>
            <person name="Law A.D."/>
            <person name="Lebrun M.-H."/>
            <person name="Lee Y.-H."/>
            <person name="Miyara I."/>
            <person name="Moore N."/>
            <person name="Neumann U."/>
            <person name="Nordstroem K."/>
            <person name="Panaccione D.G."/>
            <person name="Panstruga R."/>
            <person name="Place M."/>
            <person name="Proctor R.H."/>
            <person name="Prusky D."/>
            <person name="Rech G."/>
            <person name="Reinhardt R."/>
            <person name="Rollins J.A."/>
            <person name="Rounsley S."/>
            <person name="Schardl C.L."/>
            <person name="Schwartz D.C."/>
            <person name="Shenoy N."/>
            <person name="Shirasu K."/>
            <person name="Sikhakolli U.R."/>
            <person name="Stueber K."/>
            <person name="Sukno S.A."/>
            <person name="Sweigard J.A."/>
            <person name="Takano Y."/>
            <person name="Takahara H."/>
            <person name="Trail F."/>
            <person name="van der Does H.C."/>
            <person name="Voll L.M."/>
            <person name="Will I."/>
            <person name="Young S."/>
            <person name="Zeng Q."/>
            <person name="Zhang J."/>
            <person name="Zhou S."/>
            <person name="Dickman M.B."/>
            <person name="Schulze-Lefert P."/>
            <person name="Ver Loren van Themaat E."/>
            <person name="Ma L.-J."/>
            <person name="Vaillancourt L.J."/>
        </authorList>
    </citation>
    <scope>NUCLEOTIDE SEQUENCE [LARGE SCALE GENOMIC DNA]</scope>
    <source>
        <strain evidence="3">M1.001 / M2 / FGSC 10212</strain>
    </source>
</reference>
<dbReference type="EMBL" id="GG697391">
    <property type="protein sequence ID" value="EFQ35317.1"/>
    <property type="molecule type" value="Genomic_DNA"/>
</dbReference>
<feature type="region of interest" description="Disordered" evidence="1">
    <location>
        <begin position="1"/>
        <end position="23"/>
    </location>
</feature>
<keyword evidence="3" id="KW-1185">Reference proteome</keyword>
<accession>E3QWS9</accession>
<dbReference type="HOGENOM" id="CLU_1864977_0_0_1"/>
<dbReference type="AlphaFoldDB" id="E3QWS9"/>
<dbReference type="GeneID" id="24415826"/>
<organism evidence="3">
    <name type="scientific">Colletotrichum graminicola (strain M1.001 / M2 / FGSC 10212)</name>
    <name type="common">Maize anthracnose fungus</name>
    <name type="synonym">Glomerella graminicola</name>
    <dbReference type="NCBI Taxonomy" id="645133"/>
    <lineage>
        <taxon>Eukaryota</taxon>
        <taxon>Fungi</taxon>
        <taxon>Dikarya</taxon>
        <taxon>Ascomycota</taxon>
        <taxon>Pezizomycotina</taxon>
        <taxon>Sordariomycetes</taxon>
        <taxon>Hypocreomycetidae</taxon>
        <taxon>Glomerellales</taxon>
        <taxon>Glomerellaceae</taxon>
        <taxon>Colletotrichum</taxon>
        <taxon>Colletotrichum graminicola species complex</taxon>
    </lineage>
</organism>
<evidence type="ECO:0000313" key="2">
    <source>
        <dbReference type="EMBL" id="EFQ35317.1"/>
    </source>
</evidence>
<evidence type="ECO:0000313" key="3">
    <source>
        <dbReference type="Proteomes" id="UP000008782"/>
    </source>
</evidence>
<gene>
    <name evidence="2" type="ORF">GLRG_10461</name>
</gene>